<sequence>MHKASDHFSSVPLAPVSSIRAVTHIAGPEPGILHQLGGKGIVVPALPTSTFSHTVFAEGVPKRAIEWATFGIHRVSSLISILVGSYLDDKYSETPHPPFAVQRHMPWFTPFGGSRLNLLHLNACAPRVL</sequence>
<name>A0AAD7SKM3_9TELE</name>
<proteinExistence type="predicted"/>
<dbReference type="EMBL" id="JAINUG010000059">
    <property type="protein sequence ID" value="KAJ8403251.1"/>
    <property type="molecule type" value="Genomic_DNA"/>
</dbReference>
<dbReference type="Proteomes" id="UP001221898">
    <property type="component" value="Unassembled WGS sequence"/>
</dbReference>
<organism evidence="1 2">
    <name type="scientific">Aldrovandia affinis</name>
    <dbReference type="NCBI Taxonomy" id="143900"/>
    <lineage>
        <taxon>Eukaryota</taxon>
        <taxon>Metazoa</taxon>
        <taxon>Chordata</taxon>
        <taxon>Craniata</taxon>
        <taxon>Vertebrata</taxon>
        <taxon>Euteleostomi</taxon>
        <taxon>Actinopterygii</taxon>
        <taxon>Neopterygii</taxon>
        <taxon>Teleostei</taxon>
        <taxon>Notacanthiformes</taxon>
        <taxon>Halosauridae</taxon>
        <taxon>Aldrovandia</taxon>
    </lineage>
</organism>
<reference evidence="1" key="1">
    <citation type="journal article" date="2023" name="Science">
        <title>Genome structures resolve the early diversification of teleost fishes.</title>
        <authorList>
            <person name="Parey E."/>
            <person name="Louis A."/>
            <person name="Montfort J."/>
            <person name="Bouchez O."/>
            <person name="Roques C."/>
            <person name="Iampietro C."/>
            <person name="Lluch J."/>
            <person name="Castinel A."/>
            <person name="Donnadieu C."/>
            <person name="Desvignes T."/>
            <person name="Floi Bucao C."/>
            <person name="Jouanno E."/>
            <person name="Wen M."/>
            <person name="Mejri S."/>
            <person name="Dirks R."/>
            <person name="Jansen H."/>
            <person name="Henkel C."/>
            <person name="Chen W.J."/>
            <person name="Zahm M."/>
            <person name="Cabau C."/>
            <person name="Klopp C."/>
            <person name="Thompson A.W."/>
            <person name="Robinson-Rechavi M."/>
            <person name="Braasch I."/>
            <person name="Lecointre G."/>
            <person name="Bobe J."/>
            <person name="Postlethwait J.H."/>
            <person name="Berthelot C."/>
            <person name="Roest Crollius H."/>
            <person name="Guiguen Y."/>
        </authorList>
    </citation>
    <scope>NUCLEOTIDE SEQUENCE</scope>
    <source>
        <strain evidence="1">NC1722</strain>
    </source>
</reference>
<keyword evidence="2" id="KW-1185">Reference proteome</keyword>
<evidence type="ECO:0000313" key="2">
    <source>
        <dbReference type="Proteomes" id="UP001221898"/>
    </source>
</evidence>
<dbReference type="AlphaFoldDB" id="A0AAD7SKM3"/>
<accession>A0AAD7SKM3</accession>
<comment type="caution">
    <text evidence="1">The sequence shown here is derived from an EMBL/GenBank/DDBJ whole genome shotgun (WGS) entry which is preliminary data.</text>
</comment>
<evidence type="ECO:0000313" key="1">
    <source>
        <dbReference type="EMBL" id="KAJ8403251.1"/>
    </source>
</evidence>
<protein>
    <submittedName>
        <fullName evidence="1">Uncharacterized protein</fullName>
    </submittedName>
</protein>
<gene>
    <name evidence="1" type="ORF">AAFF_G00354680</name>
</gene>